<sequence>MCDCRQKFEKAAAERHPEITGAKATLQGYMLIPAGRQYAECEIVGTRTTAKGKEVKAKATINVLGNYCMFCGEKHPEAA</sequence>
<evidence type="ECO:0000313" key="1">
    <source>
        <dbReference type="EMBL" id="WEA19094.1"/>
    </source>
</evidence>
<protein>
    <submittedName>
        <fullName evidence="1">Uncharacterized protein</fullName>
    </submittedName>
</protein>
<gene>
    <name evidence="1" type="ORF">PWA60_17555</name>
</gene>
<evidence type="ECO:0000313" key="2">
    <source>
        <dbReference type="Proteomes" id="UP001217631"/>
    </source>
</evidence>
<reference evidence="1" key="1">
    <citation type="submission" date="2023-02" db="EMBL/GenBank/DDBJ databases">
        <title>tmexCD-toprJ-like cluster.</title>
        <authorList>
            <person name="Gao X."/>
            <person name="Wang C."/>
            <person name="Liu J."/>
        </authorList>
    </citation>
    <scope>NUCLEOTIDE SEQUENCE</scope>
    <source>
        <strain evidence="1">GDW21C697WI</strain>
    </source>
</reference>
<proteinExistence type="predicted"/>
<dbReference type="AlphaFoldDB" id="A0AAJ5RZ88"/>
<dbReference type="EMBL" id="CP118677">
    <property type="protein sequence ID" value="WEA19094.1"/>
    <property type="molecule type" value="Genomic_DNA"/>
</dbReference>
<organism evidence="1 2">
    <name type="scientific">Pseudomonas juntendi</name>
    <dbReference type="NCBI Taxonomy" id="2666183"/>
    <lineage>
        <taxon>Bacteria</taxon>
        <taxon>Pseudomonadati</taxon>
        <taxon>Pseudomonadota</taxon>
        <taxon>Gammaproteobacteria</taxon>
        <taxon>Pseudomonadales</taxon>
        <taxon>Pseudomonadaceae</taxon>
        <taxon>Pseudomonas</taxon>
    </lineage>
</organism>
<accession>A0AAJ5RZ88</accession>
<dbReference type="Proteomes" id="UP001217631">
    <property type="component" value="Chromosome"/>
</dbReference>
<name>A0AAJ5RZ88_9PSED</name>
<dbReference type="RefSeq" id="WP_164524296.1">
    <property type="nucleotide sequence ID" value="NZ_CP118677.1"/>
</dbReference>